<protein>
    <submittedName>
        <fullName evidence="1">Uncharacterized protein</fullName>
    </submittedName>
</protein>
<organism evidence="1 2">
    <name type="scientific">Acacia crassicarpa</name>
    <name type="common">northern wattle</name>
    <dbReference type="NCBI Taxonomy" id="499986"/>
    <lineage>
        <taxon>Eukaryota</taxon>
        <taxon>Viridiplantae</taxon>
        <taxon>Streptophyta</taxon>
        <taxon>Embryophyta</taxon>
        <taxon>Tracheophyta</taxon>
        <taxon>Spermatophyta</taxon>
        <taxon>Magnoliopsida</taxon>
        <taxon>eudicotyledons</taxon>
        <taxon>Gunneridae</taxon>
        <taxon>Pentapetalae</taxon>
        <taxon>rosids</taxon>
        <taxon>fabids</taxon>
        <taxon>Fabales</taxon>
        <taxon>Fabaceae</taxon>
        <taxon>Caesalpinioideae</taxon>
        <taxon>mimosoid clade</taxon>
        <taxon>Acacieae</taxon>
        <taxon>Acacia</taxon>
    </lineage>
</organism>
<sequence length="79" mass="9203">MSTFIRRAFSYRNLLLLRSSSLYSPDLSRTIKNPIYICNSNVERVFRIPAANFIIECRRGFAKGRKSSMPFCLFSDMNI</sequence>
<comment type="caution">
    <text evidence="1">The sequence shown here is derived from an EMBL/GenBank/DDBJ whole genome shotgun (WGS) entry which is preliminary data.</text>
</comment>
<reference evidence="1" key="1">
    <citation type="submission" date="2023-10" db="EMBL/GenBank/DDBJ databases">
        <title>Chromosome-level genome of the transformable northern wattle, Acacia crassicarpa.</title>
        <authorList>
            <person name="Massaro I."/>
            <person name="Sinha N.R."/>
            <person name="Poethig S."/>
            <person name="Leichty A.R."/>
        </authorList>
    </citation>
    <scope>NUCLEOTIDE SEQUENCE</scope>
    <source>
        <strain evidence="1">Acra3RX</strain>
        <tissue evidence="1">Leaf</tissue>
    </source>
</reference>
<accession>A0AAE1IWP5</accession>
<dbReference type="Proteomes" id="UP001293593">
    <property type="component" value="Unassembled WGS sequence"/>
</dbReference>
<name>A0AAE1IWP5_9FABA</name>
<evidence type="ECO:0000313" key="2">
    <source>
        <dbReference type="Proteomes" id="UP001293593"/>
    </source>
</evidence>
<dbReference type="EMBL" id="JAWXYG010000011">
    <property type="protein sequence ID" value="KAK4259266.1"/>
    <property type="molecule type" value="Genomic_DNA"/>
</dbReference>
<keyword evidence="2" id="KW-1185">Reference proteome</keyword>
<proteinExistence type="predicted"/>
<gene>
    <name evidence="1" type="ORF">QN277_005614</name>
</gene>
<dbReference type="AlphaFoldDB" id="A0AAE1IWP5"/>
<evidence type="ECO:0000313" key="1">
    <source>
        <dbReference type="EMBL" id="KAK4259266.1"/>
    </source>
</evidence>